<reference evidence="2 3" key="1">
    <citation type="journal article" date="2016" name="Antonie Van Leeuwenhoek">
        <title>Dongia soli sp. nov., isolated from soil from Dokdo, Korea.</title>
        <authorList>
            <person name="Kim D.U."/>
            <person name="Lee H."/>
            <person name="Kim H."/>
            <person name="Kim S.G."/>
            <person name="Ka J.O."/>
        </authorList>
    </citation>
    <scope>NUCLEOTIDE SEQUENCE [LARGE SCALE GENOMIC DNA]</scope>
    <source>
        <strain evidence="2 3">D78</strain>
    </source>
</reference>
<dbReference type="InterPro" id="IPR019887">
    <property type="entry name" value="Tscrpt_reg_AsnC/Lrp_C"/>
</dbReference>
<name>A0ABU5EFX7_9PROT</name>
<organism evidence="2 3">
    <name type="scientific">Dongia soli</name>
    <dbReference type="NCBI Taxonomy" id="600628"/>
    <lineage>
        <taxon>Bacteria</taxon>
        <taxon>Pseudomonadati</taxon>
        <taxon>Pseudomonadota</taxon>
        <taxon>Alphaproteobacteria</taxon>
        <taxon>Rhodospirillales</taxon>
        <taxon>Dongiaceae</taxon>
        <taxon>Dongia</taxon>
    </lineage>
</organism>
<evidence type="ECO:0000259" key="1">
    <source>
        <dbReference type="Pfam" id="PF01037"/>
    </source>
</evidence>
<evidence type="ECO:0000313" key="2">
    <source>
        <dbReference type="EMBL" id="MDY0885015.1"/>
    </source>
</evidence>
<sequence length="80" mass="8813">MRPIFILVKCEPGTAYEVAANALDTVEQVGEVYSISGIYDLLVKCNLPTEMDVGRFVTGQIQTLPNVKDTQTIITFNAFT</sequence>
<comment type="caution">
    <text evidence="2">The sequence shown here is derived from an EMBL/GenBank/DDBJ whole genome shotgun (WGS) entry which is preliminary data.</text>
</comment>
<dbReference type="Proteomes" id="UP001279642">
    <property type="component" value="Unassembled WGS sequence"/>
</dbReference>
<gene>
    <name evidence="2" type="ORF">SMD27_19385</name>
</gene>
<proteinExistence type="predicted"/>
<protein>
    <submittedName>
        <fullName evidence="2">Lrp/AsnC ligand binding domain-containing protein</fullName>
    </submittedName>
</protein>
<accession>A0ABU5EFX7</accession>
<dbReference type="Gene3D" id="3.30.70.920">
    <property type="match status" value="1"/>
</dbReference>
<feature type="domain" description="Transcription regulator AsnC/Lrp ligand binding" evidence="1">
    <location>
        <begin position="6"/>
        <end position="77"/>
    </location>
</feature>
<dbReference type="RefSeq" id="WP_320510089.1">
    <property type="nucleotide sequence ID" value="NZ_JAXCLW010000007.1"/>
</dbReference>
<keyword evidence="3" id="KW-1185">Reference proteome</keyword>
<evidence type="ECO:0000313" key="3">
    <source>
        <dbReference type="Proteomes" id="UP001279642"/>
    </source>
</evidence>
<dbReference type="SUPFAM" id="SSF54909">
    <property type="entry name" value="Dimeric alpha+beta barrel"/>
    <property type="match status" value="1"/>
</dbReference>
<dbReference type="InterPro" id="IPR011008">
    <property type="entry name" value="Dimeric_a/b-barrel"/>
</dbReference>
<dbReference type="EMBL" id="JAXCLW010000007">
    <property type="protein sequence ID" value="MDY0885015.1"/>
    <property type="molecule type" value="Genomic_DNA"/>
</dbReference>
<dbReference type="Pfam" id="PF01037">
    <property type="entry name" value="AsnC_trans_reg"/>
    <property type="match status" value="1"/>
</dbReference>